<dbReference type="Gene3D" id="1.10.10.10">
    <property type="entry name" value="Winged helix-like DNA-binding domain superfamily/Winged helix DNA-binding domain"/>
    <property type="match status" value="1"/>
</dbReference>
<dbReference type="InterPro" id="IPR039425">
    <property type="entry name" value="RNA_pol_sigma-70-like"/>
</dbReference>
<evidence type="ECO:0000256" key="4">
    <source>
        <dbReference type="ARBA" id="ARBA00023163"/>
    </source>
</evidence>
<dbReference type="PANTHER" id="PTHR43133:SF46">
    <property type="entry name" value="RNA POLYMERASE SIGMA-70 FACTOR ECF SUBFAMILY"/>
    <property type="match status" value="1"/>
</dbReference>
<organism evidence="7 8">
    <name type="scientific">Parabacteroides goldsteinii DSM 19448 = WAL 12034</name>
    <dbReference type="NCBI Taxonomy" id="927665"/>
    <lineage>
        <taxon>Bacteria</taxon>
        <taxon>Pseudomonadati</taxon>
        <taxon>Bacteroidota</taxon>
        <taxon>Bacteroidia</taxon>
        <taxon>Bacteroidales</taxon>
        <taxon>Tannerellaceae</taxon>
        <taxon>Parabacteroides</taxon>
    </lineage>
</organism>
<dbReference type="SUPFAM" id="SSF88659">
    <property type="entry name" value="Sigma3 and sigma4 domains of RNA polymerase sigma factors"/>
    <property type="match status" value="1"/>
</dbReference>
<dbReference type="InterPro" id="IPR014284">
    <property type="entry name" value="RNA_pol_sigma-70_dom"/>
</dbReference>
<dbReference type="NCBIfam" id="TIGR02937">
    <property type="entry name" value="sigma70-ECF"/>
    <property type="match status" value="1"/>
</dbReference>
<dbReference type="Proteomes" id="UP000033047">
    <property type="component" value="Unassembled WGS sequence"/>
</dbReference>
<dbReference type="InterPro" id="IPR014327">
    <property type="entry name" value="RNA_pol_sigma70_bacteroid"/>
</dbReference>
<dbReference type="NCBIfam" id="TIGR02985">
    <property type="entry name" value="Sig70_bacteroi1"/>
    <property type="match status" value="1"/>
</dbReference>
<evidence type="ECO:0000256" key="2">
    <source>
        <dbReference type="ARBA" id="ARBA00023015"/>
    </source>
</evidence>
<reference evidence="7 8" key="1">
    <citation type="submission" date="2013-04" db="EMBL/GenBank/DDBJ databases">
        <title>The Genome Sequence of Parabacteroides goldsteinii DSM 19448.</title>
        <authorList>
            <consortium name="The Broad Institute Genomics Platform"/>
            <person name="Earl A."/>
            <person name="Ward D."/>
            <person name="Feldgarden M."/>
            <person name="Gevers D."/>
            <person name="Martens E."/>
            <person name="Sakamoto M."/>
            <person name="Benno Y."/>
            <person name="Song Y."/>
            <person name="Liu C."/>
            <person name="Lee J."/>
            <person name="Bolanos M."/>
            <person name="Vaisanen M.L."/>
            <person name="Finegold S.M."/>
            <person name="Walker B."/>
            <person name="Young S."/>
            <person name="Zeng Q."/>
            <person name="Gargeya S."/>
            <person name="Fitzgerald M."/>
            <person name="Haas B."/>
            <person name="Abouelleil A."/>
            <person name="Allen A.W."/>
            <person name="Alvarado L."/>
            <person name="Arachchi H.M."/>
            <person name="Berlin A.M."/>
            <person name="Chapman S.B."/>
            <person name="Gainer-Dewar J."/>
            <person name="Goldberg J."/>
            <person name="Griggs A."/>
            <person name="Gujja S."/>
            <person name="Hansen M."/>
            <person name="Howarth C."/>
            <person name="Imamovic A."/>
            <person name="Ireland A."/>
            <person name="Larimer J."/>
            <person name="McCowan C."/>
            <person name="Murphy C."/>
            <person name="Pearson M."/>
            <person name="Poon T.W."/>
            <person name="Priest M."/>
            <person name="Roberts A."/>
            <person name="Saif S."/>
            <person name="Shea T."/>
            <person name="Sisk P."/>
            <person name="Sykes S."/>
            <person name="Wortman J."/>
            <person name="Nusbaum C."/>
            <person name="Birren B."/>
        </authorList>
    </citation>
    <scope>NUCLEOTIDE SEQUENCE [LARGE SCALE GENOMIC DNA]</scope>
    <source>
        <strain evidence="7 8">DSM 19448</strain>
    </source>
</reference>
<dbReference type="GO" id="GO:0006352">
    <property type="term" value="P:DNA-templated transcription initiation"/>
    <property type="evidence" value="ECO:0007669"/>
    <property type="project" value="InterPro"/>
</dbReference>
<dbReference type="InterPro" id="IPR036388">
    <property type="entry name" value="WH-like_DNA-bd_sf"/>
</dbReference>
<dbReference type="Pfam" id="PF04542">
    <property type="entry name" value="Sigma70_r2"/>
    <property type="match status" value="1"/>
</dbReference>
<evidence type="ECO:0000259" key="6">
    <source>
        <dbReference type="Pfam" id="PF08281"/>
    </source>
</evidence>
<feature type="domain" description="RNA polymerase sigma factor 70 region 4 type 2" evidence="6">
    <location>
        <begin position="119"/>
        <end position="167"/>
    </location>
</feature>
<name>A0A0F5JFF4_9BACT</name>
<dbReference type="HOGENOM" id="CLU_047691_4_3_10"/>
<dbReference type="SUPFAM" id="SSF88946">
    <property type="entry name" value="Sigma2 domain of RNA polymerase sigma factors"/>
    <property type="match status" value="1"/>
</dbReference>
<keyword evidence="3" id="KW-0731">Sigma factor</keyword>
<dbReference type="InterPro" id="IPR013324">
    <property type="entry name" value="RNA_pol_sigma_r3/r4-like"/>
</dbReference>
<evidence type="ECO:0000259" key="5">
    <source>
        <dbReference type="Pfam" id="PF04542"/>
    </source>
</evidence>
<dbReference type="InterPro" id="IPR007627">
    <property type="entry name" value="RNA_pol_sigma70_r2"/>
</dbReference>
<accession>A0A0F5JFF4</accession>
<dbReference type="GO" id="GO:0016987">
    <property type="term" value="F:sigma factor activity"/>
    <property type="evidence" value="ECO:0007669"/>
    <property type="project" value="UniProtKB-KW"/>
</dbReference>
<sequence>MNDDQILNLLQNNDKNAYKQLFLKYYSPLCEYASQYISDEDSEELVQDLMLFIWETRKSLIIGTSLKSYLFISTKHRCLNAINKKLYHERIHNHIYDKLKDQFEDPDYYFINELTEHINKAIKELPDTYRDTFALSRFGELTNTQIATKLGVSVKTVEYRISQALKILRVRLKDYLPLLSFLFGFPS</sequence>
<evidence type="ECO:0000256" key="1">
    <source>
        <dbReference type="ARBA" id="ARBA00010641"/>
    </source>
</evidence>
<dbReference type="RefSeq" id="WP_046146266.1">
    <property type="nucleotide sequence ID" value="NZ_KQ033912.1"/>
</dbReference>
<keyword evidence="4" id="KW-0804">Transcription</keyword>
<evidence type="ECO:0000313" key="8">
    <source>
        <dbReference type="Proteomes" id="UP000033047"/>
    </source>
</evidence>
<dbReference type="Gene3D" id="1.10.1740.10">
    <property type="match status" value="1"/>
</dbReference>
<comment type="similarity">
    <text evidence="1">Belongs to the sigma-70 factor family. ECF subfamily.</text>
</comment>
<protein>
    <submittedName>
        <fullName evidence="7">RNA polymerase sigma-70 factor</fullName>
    </submittedName>
</protein>
<keyword evidence="2" id="KW-0805">Transcription regulation</keyword>
<evidence type="ECO:0000313" key="7">
    <source>
        <dbReference type="EMBL" id="KKB56531.1"/>
    </source>
</evidence>
<dbReference type="CDD" id="cd06171">
    <property type="entry name" value="Sigma70_r4"/>
    <property type="match status" value="1"/>
</dbReference>
<dbReference type="PANTHER" id="PTHR43133">
    <property type="entry name" value="RNA POLYMERASE ECF-TYPE SIGMA FACTO"/>
    <property type="match status" value="1"/>
</dbReference>
<dbReference type="PATRIC" id="fig|927665.4.peg.2579"/>
<dbReference type="Pfam" id="PF08281">
    <property type="entry name" value="Sigma70_r4_2"/>
    <property type="match status" value="1"/>
</dbReference>
<dbReference type="InterPro" id="IPR013325">
    <property type="entry name" value="RNA_pol_sigma_r2"/>
</dbReference>
<dbReference type="STRING" id="927665.HMPREF1535_02507"/>
<proteinExistence type="inferred from homology"/>
<gene>
    <name evidence="7" type="ORF">HMPREF1535_02507</name>
</gene>
<comment type="caution">
    <text evidence="7">The sequence shown here is derived from an EMBL/GenBank/DDBJ whole genome shotgun (WGS) entry which is preliminary data.</text>
</comment>
<dbReference type="EMBL" id="AQHV01000011">
    <property type="protein sequence ID" value="KKB56531.1"/>
    <property type="molecule type" value="Genomic_DNA"/>
</dbReference>
<dbReference type="InterPro" id="IPR013249">
    <property type="entry name" value="RNA_pol_sigma70_r4_t2"/>
</dbReference>
<dbReference type="AlphaFoldDB" id="A0A0F5JFF4"/>
<dbReference type="GO" id="GO:0003677">
    <property type="term" value="F:DNA binding"/>
    <property type="evidence" value="ECO:0007669"/>
    <property type="project" value="InterPro"/>
</dbReference>
<feature type="domain" description="RNA polymerase sigma-70 region 2" evidence="5">
    <location>
        <begin position="21"/>
        <end position="85"/>
    </location>
</feature>
<evidence type="ECO:0000256" key="3">
    <source>
        <dbReference type="ARBA" id="ARBA00023082"/>
    </source>
</evidence>